<evidence type="ECO:0000313" key="2">
    <source>
        <dbReference type="Proteomes" id="UP001597497"/>
    </source>
</evidence>
<name>A0ABW5R751_9BACL</name>
<sequence length="114" mass="13429">MNIEIKDLEVVFHIPEPWYIDRCLFDEKLKQLNVYLKFRAGSLFGSAGCDAEAEPLKDIEDYDQIWRHLNFAEYSIYFHAEHPRTNYGRCIRIFKVNVPSTVKPRAGFNLLFDA</sequence>
<reference evidence="2" key="1">
    <citation type="journal article" date="2019" name="Int. J. Syst. Evol. Microbiol.">
        <title>The Global Catalogue of Microorganisms (GCM) 10K type strain sequencing project: providing services to taxonomists for standard genome sequencing and annotation.</title>
        <authorList>
            <consortium name="The Broad Institute Genomics Platform"/>
            <consortium name="The Broad Institute Genome Sequencing Center for Infectious Disease"/>
            <person name="Wu L."/>
            <person name="Ma J."/>
        </authorList>
    </citation>
    <scope>NUCLEOTIDE SEQUENCE [LARGE SCALE GENOMIC DNA]</scope>
    <source>
        <strain evidence="2">KCTC 33676</strain>
    </source>
</reference>
<comment type="caution">
    <text evidence="1">The sequence shown here is derived from an EMBL/GenBank/DDBJ whole genome shotgun (WGS) entry which is preliminary data.</text>
</comment>
<dbReference type="Proteomes" id="UP001597497">
    <property type="component" value="Unassembled WGS sequence"/>
</dbReference>
<accession>A0ABW5R751</accession>
<organism evidence="1 2">
    <name type="scientific">Marinicrinis sediminis</name>
    <dbReference type="NCBI Taxonomy" id="1652465"/>
    <lineage>
        <taxon>Bacteria</taxon>
        <taxon>Bacillati</taxon>
        <taxon>Bacillota</taxon>
        <taxon>Bacilli</taxon>
        <taxon>Bacillales</taxon>
        <taxon>Paenibacillaceae</taxon>
    </lineage>
</organism>
<dbReference type="EMBL" id="JBHUMM010000002">
    <property type="protein sequence ID" value="MFD2670419.1"/>
    <property type="molecule type" value="Genomic_DNA"/>
</dbReference>
<evidence type="ECO:0000313" key="1">
    <source>
        <dbReference type="EMBL" id="MFD2670419.1"/>
    </source>
</evidence>
<keyword evidence="2" id="KW-1185">Reference proteome</keyword>
<dbReference type="RefSeq" id="WP_379927804.1">
    <property type="nucleotide sequence ID" value="NZ_JBHUMM010000002.1"/>
</dbReference>
<protein>
    <submittedName>
        <fullName evidence="1">Uncharacterized protein</fullName>
    </submittedName>
</protein>
<proteinExistence type="predicted"/>
<gene>
    <name evidence="1" type="ORF">ACFSUC_02210</name>
</gene>